<keyword evidence="2" id="KW-1185">Reference proteome</keyword>
<name>A0A8K1CKV2_PYTOL</name>
<reference evidence="1" key="1">
    <citation type="submission" date="2019-03" db="EMBL/GenBank/DDBJ databases">
        <title>Long read genome sequence of the mycoparasitic Pythium oligandrum ATCC 38472 isolated from sugarbeet rhizosphere.</title>
        <authorList>
            <person name="Gaulin E."/>
        </authorList>
    </citation>
    <scope>NUCLEOTIDE SEQUENCE</scope>
    <source>
        <strain evidence="1">ATCC 38472_TT</strain>
    </source>
</reference>
<comment type="caution">
    <text evidence="1">The sequence shown here is derived from an EMBL/GenBank/DDBJ whole genome shotgun (WGS) entry which is preliminary data.</text>
</comment>
<evidence type="ECO:0000313" key="2">
    <source>
        <dbReference type="Proteomes" id="UP000794436"/>
    </source>
</evidence>
<dbReference type="EMBL" id="SPLM01000039">
    <property type="protein sequence ID" value="TMW64520.1"/>
    <property type="molecule type" value="Genomic_DNA"/>
</dbReference>
<gene>
    <name evidence="1" type="ORF">Poli38472_011400</name>
</gene>
<protein>
    <submittedName>
        <fullName evidence="1">Uncharacterized protein</fullName>
    </submittedName>
</protein>
<evidence type="ECO:0000313" key="1">
    <source>
        <dbReference type="EMBL" id="TMW64520.1"/>
    </source>
</evidence>
<dbReference type="Proteomes" id="UP000794436">
    <property type="component" value="Unassembled WGS sequence"/>
</dbReference>
<dbReference type="OrthoDB" id="147158at2759"/>
<accession>A0A8K1CKV2</accession>
<dbReference type="AlphaFoldDB" id="A0A8K1CKV2"/>
<sequence>MMTVLYATINHPGAGSSYGLPMHLQVLAPPAPSMGLEKESIPTEAQALKEYIQKTHPHKCFSFSFAHMKHVATPPVAIPNTYSARNGRTAYLVGGHEVPFTKDMWENYKHSQKRHLDAIHECD</sequence>
<organism evidence="1 2">
    <name type="scientific">Pythium oligandrum</name>
    <name type="common">Mycoparasitic fungus</name>
    <dbReference type="NCBI Taxonomy" id="41045"/>
    <lineage>
        <taxon>Eukaryota</taxon>
        <taxon>Sar</taxon>
        <taxon>Stramenopiles</taxon>
        <taxon>Oomycota</taxon>
        <taxon>Peronosporomycetes</taxon>
        <taxon>Pythiales</taxon>
        <taxon>Pythiaceae</taxon>
        <taxon>Pythium</taxon>
    </lineage>
</organism>
<proteinExistence type="predicted"/>